<dbReference type="VEuPathDB" id="TriTrypDB:TRSC58_07378"/>
<dbReference type="AlphaFoldDB" id="A0A061ISX6"/>
<evidence type="ECO:0000256" key="1">
    <source>
        <dbReference type="SAM" id="Phobius"/>
    </source>
</evidence>
<keyword evidence="1" id="KW-0472">Membrane</keyword>
<organism evidence="2 3">
    <name type="scientific">Trypanosoma rangeli SC58</name>
    <dbReference type="NCBI Taxonomy" id="429131"/>
    <lineage>
        <taxon>Eukaryota</taxon>
        <taxon>Discoba</taxon>
        <taxon>Euglenozoa</taxon>
        <taxon>Kinetoplastea</taxon>
        <taxon>Metakinetoplastina</taxon>
        <taxon>Trypanosomatida</taxon>
        <taxon>Trypanosomatidae</taxon>
        <taxon>Trypanosoma</taxon>
        <taxon>Herpetosoma</taxon>
    </lineage>
</organism>
<accession>A0A061ISX6</accession>
<keyword evidence="1" id="KW-1133">Transmembrane helix</keyword>
<keyword evidence="3" id="KW-1185">Reference proteome</keyword>
<feature type="transmembrane region" description="Helical" evidence="1">
    <location>
        <begin position="38"/>
        <end position="57"/>
    </location>
</feature>
<keyword evidence="1" id="KW-0812">Transmembrane</keyword>
<comment type="caution">
    <text evidence="2">The sequence shown here is derived from an EMBL/GenBank/DDBJ whole genome shotgun (WGS) entry which is preliminary data.</text>
</comment>
<evidence type="ECO:0000313" key="2">
    <source>
        <dbReference type="EMBL" id="ESL05025.1"/>
    </source>
</evidence>
<proteinExistence type="predicted"/>
<evidence type="ECO:0000313" key="3">
    <source>
        <dbReference type="Proteomes" id="UP000031737"/>
    </source>
</evidence>
<name>A0A061ISX6_TRYRA</name>
<protein>
    <submittedName>
        <fullName evidence="2">Uncharacterized protein</fullName>
    </submittedName>
</protein>
<reference evidence="2 3" key="1">
    <citation type="submission" date="2013-07" db="EMBL/GenBank/DDBJ databases">
        <authorList>
            <person name="Stoco P.H."/>
            <person name="Wagner G."/>
            <person name="Gerber A."/>
            <person name="Zaha A."/>
            <person name="Thompson C."/>
            <person name="Bartholomeu D.C."/>
            <person name="Luckemeyer D.D."/>
            <person name="Bahia D."/>
            <person name="Loreto E."/>
            <person name="Prestes E.B."/>
            <person name="Lima F.M."/>
            <person name="Rodrigues-Luiz G."/>
            <person name="Vallejo G.A."/>
            <person name="Filho J.F."/>
            <person name="Monteiro K.M."/>
            <person name="Tyler K.M."/>
            <person name="de Almeida L.G."/>
            <person name="Ortiz M.F."/>
            <person name="Siervo M.A."/>
            <person name="de Moraes M.H."/>
            <person name="Cunha O.L."/>
            <person name="Mendonca-Neto R."/>
            <person name="Silva R."/>
            <person name="Teixeira S.M."/>
            <person name="Murta S.M."/>
            <person name="Sincero T.C."/>
            <person name="Mendes T.A."/>
            <person name="Urmenyi T.P."/>
            <person name="Silva V.G."/>
            <person name="da Rocha W.D."/>
            <person name="Andersson B."/>
            <person name="Romanha A.J."/>
            <person name="Steindel M."/>
            <person name="de Vasconcelos A.T."/>
            <person name="Grisard E.C."/>
        </authorList>
    </citation>
    <scope>NUCLEOTIDE SEQUENCE [LARGE SCALE GENOMIC DNA]</scope>
    <source>
        <strain evidence="2 3">SC58</strain>
    </source>
</reference>
<dbReference type="EMBL" id="AUPL01007535">
    <property type="protein sequence ID" value="ESL05025.1"/>
    <property type="molecule type" value="Genomic_DNA"/>
</dbReference>
<sequence length="121" mass="14119">MFNLFFILFLTLISYLFFFCFGFCLKRGGWGVGGWGREFARFFFLPFLPLAFIFVTAPSRCRRRKQQCRKGATGAAGARQHLFIHVATRKDIYIYMCLVYMYTSVCMSVILCDSVWGVERN</sequence>
<feature type="transmembrane region" description="Helical" evidence="1">
    <location>
        <begin position="92"/>
        <end position="116"/>
    </location>
</feature>
<dbReference type="Proteomes" id="UP000031737">
    <property type="component" value="Unassembled WGS sequence"/>
</dbReference>
<gene>
    <name evidence="2" type="ORF">TRSC58_07378</name>
</gene>